<comment type="caution">
    <text evidence="3">The sequence shown here is derived from an EMBL/GenBank/DDBJ whole genome shotgun (WGS) entry which is preliminary data.</text>
</comment>
<name>A0AA39Q580_9AGAR</name>
<evidence type="ECO:0000256" key="1">
    <source>
        <dbReference type="SAM" id="Phobius"/>
    </source>
</evidence>
<sequence>MAIQIVGYLLHWGLFGTLSVQVYLYYLAFLNNKKSTKYLVYGIYMVEFFQMMFVTHDAFAMFRYGFSDIKALTSMDFNWLIVPVMGGVAACVRQTFYAYQIFILSRSRIIPAFVTCGSLISSVAAIIAGIYCFQAGDITKLNNRQTSIVLIYRYIWCRGSALCDVVITICMSYYLTHYNPSFHHTQILVMNLIHLTMETGSVTAAVALLSLVLFFVFPHQTFYGPPIFILPRLYANTVYMVLNLQIWIMGGWDTYMSSNGMELTTTPHPMQDT</sequence>
<protein>
    <recommendedName>
        <fullName evidence="2">DUF6534 domain-containing protein</fullName>
    </recommendedName>
</protein>
<feature type="transmembrane region" description="Helical" evidence="1">
    <location>
        <begin position="195"/>
        <end position="217"/>
    </location>
</feature>
<keyword evidence="4" id="KW-1185">Reference proteome</keyword>
<gene>
    <name evidence="3" type="ORF">EDD18DRAFT_1076812</name>
</gene>
<dbReference type="Pfam" id="PF20152">
    <property type="entry name" value="DUF6534"/>
    <property type="match status" value="1"/>
</dbReference>
<feature type="transmembrane region" description="Helical" evidence="1">
    <location>
        <begin position="38"/>
        <end position="56"/>
    </location>
</feature>
<keyword evidence="1" id="KW-1133">Transmembrane helix</keyword>
<dbReference type="PANTHER" id="PTHR40465">
    <property type="entry name" value="CHROMOSOME 1, WHOLE GENOME SHOTGUN SEQUENCE"/>
    <property type="match status" value="1"/>
</dbReference>
<feature type="transmembrane region" description="Helical" evidence="1">
    <location>
        <begin position="109"/>
        <end position="133"/>
    </location>
</feature>
<evidence type="ECO:0000313" key="3">
    <source>
        <dbReference type="EMBL" id="KAK0495098.1"/>
    </source>
</evidence>
<proteinExistence type="predicted"/>
<evidence type="ECO:0000259" key="2">
    <source>
        <dbReference type="Pfam" id="PF20152"/>
    </source>
</evidence>
<feature type="transmembrane region" description="Helical" evidence="1">
    <location>
        <begin position="77"/>
        <end position="97"/>
    </location>
</feature>
<evidence type="ECO:0000313" key="4">
    <source>
        <dbReference type="Proteomes" id="UP001175228"/>
    </source>
</evidence>
<dbReference type="AlphaFoldDB" id="A0AA39Q580"/>
<reference evidence="3" key="1">
    <citation type="submission" date="2023-06" db="EMBL/GenBank/DDBJ databases">
        <authorList>
            <consortium name="Lawrence Berkeley National Laboratory"/>
            <person name="Ahrendt S."/>
            <person name="Sahu N."/>
            <person name="Indic B."/>
            <person name="Wong-Bajracharya J."/>
            <person name="Merenyi Z."/>
            <person name="Ke H.-M."/>
            <person name="Monk M."/>
            <person name="Kocsube S."/>
            <person name="Drula E."/>
            <person name="Lipzen A."/>
            <person name="Balint B."/>
            <person name="Henrissat B."/>
            <person name="Andreopoulos B."/>
            <person name="Martin F.M."/>
            <person name="Harder C.B."/>
            <person name="Rigling D."/>
            <person name="Ford K.L."/>
            <person name="Foster G.D."/>
            <person name="Pangilinan J."/>
            <person name="Papanicolaou A."/>
            <person name="Barry K."/>
            <person name="LaButti K."/>
            <person name="Viragh M."/>
            <person name="Koriabine M."/>
            <person name="Yan M."/>
            <person name="Riley R."/>
            <person name="Champramary S."/>
            <person name="Plett K.L."/>
            <person name="Tsai I.J."/>
            <person name="Slot J."/>
            <person name="Sipos G."/>
            <person name="Plett J."/>
            <person name="Nagy L.G."/>
            <person name="Grigoriev I.V."/>
        </authorList>
    </citation>
    <scope>NUCLEOTIDE SEQUENCE</scope>
    <source>
        <strain evidence="3">HWK02</strain>
    </source>
</reference>
<feature type="transmembrane region" description="Helical" evidence="1">
    <location>
        <begin position="229"/>
        <end position="248"/>
    </location>
</feature>
<feature type="transmembrane region" description="Helical" evidence="1">
    <location>
        <begin position="7"/>
        <end position="26"/>
    </location>
</feature>
<keyword evidence="1" id="KW-0812">Transmembrane</keyword>
<dbReference type="Proteomes" id="UP001175228">
    <property type="component" value="Unassembled WGS sequence"/>
</dbReference>
<keyword evidence="1" id="KW-0472">Membrane</keyword>
<feature type="transmembrane region" description="Helical" evidence="1">
    <location>
        <begin position="154"/>
        <end position="175"/>
    </location>
</feature>
<dbReference type="EMBL" id="JAUEPU010000019">
    <property type="protein sequence ID" value="KAK0495098.1"/>
    <property type="molecule type" value="Genomic_DNA"/>
</dbReference>
<feature type="domain" description="DUF6534" evidence="2">
    <location>
        <begin position="160"/>
        <end position="243"/>
    </location>
</feature>
<accession>A0AA39Q580</accession>
<organism evidence="3 4">
    <name type="scientific">Armillaria luteobubalina</name>
    <dbReference type="NCBI Taxonomy" id="153913"/>
    <lineage>
        <taxon>Eukaryota</taxon>
        <taxon>Fungi</taxon>
        <taxon>Dikarya</taxon>
        <taxon>Basidiomycota</taxon>
        <taxon>Agaricomycotina</taxon>
        <taxon>Agaricomycetes</taxon>
        <taxon>Agaricomycetidae</taxon>
        <taxon>Agaricales</taxon>
        <taxon>Marasmiineae</taxon>
        <taxon>Physalacriaceae</taxon>
        <taxon>Armillaria</taxon>
    </lineage>
</organism>
<dbReference type="PANTHER" id="PTHR40465:SF1">
    <property type="entry name" value="DUF6534 DOMAIN-CONTAINING PROTEIN"/>
    <property type="match status" value="1"/>
</dbReference>
<dbReference type="InterPro" id="IPR045339">
    <property type="entry name" value="DUF6534"/>
</dbReference>